<comment type="caution">
    <text evidence="4">The sequence shown here is derived from an EMBL/GenBank/DDBJ whole genome shotgun (WGS) entry which is preliminary data.</text>
</comment>
<keyword evidence="5" id="KW-1185">Reference proteome</keyword>
<reference evidence="4 5" key="1">
    <citation type="submission" date="2019-08" db="EMBL/GenBank/DDBJ databases">
        <title>In-depth cultivation of the pig gut microbiome towards novel bacterial diversity and tailored functional studies.</title>
        <authorList>
            <person name="Wylensek D."/>
            <person name="Hitch T.C.A."/>
            <person name="Clavel T."/>
        </authorList>
    </citation>
    <scope>NUCLEOTIDE SEQUENCE [LARGE SCALE GENOMIC DNA]</scope>
    <source>
        <strain evidence="4 5">WB03_NA08</strain>
    </source>
</reference>
<dbReference type="PIRSF" id="PIRSF006356">
    <property type="entry name" value="Arg_deiminase"/>
    <property type="match status" value="1"/>
</dbReference>
<comment type="similarity">
    <text evidence="1">Belongs to the arginine deiminase family.</text>
</comment>
<protein>
    <submittedName>
        <fullName evidence="4">Arginine deiminase</fullName>
        <ecNumber evidence="4">3.5.3.6</ecNumber>
    </submittedName>
</protein>
<evidence type="ECO:0000256" key="3">
    <source>
        <dbReference type="PIRSR" id="PIRSR006356-1"/>
    </source>
</evidence>
<dbReference type="EMBL" id="VULO01000011">
    <property type="protein sequence ID" value="MSS85064.1"/>
    <property type="molecule type" value="Genomic_DNA"/>
</dbReference>
<accession>A0A6N7VTG4</accession>
<dbReference type="Gene3D" id="1.10.3930.10">
    <property type="entry name" value="Arginine deiminase"/>
    <property type="match status" value="1"/>
</dbReference>
<dbReference type="EC" id="3.5.3.6" evidence="4"/>
<dbReference type="PRINTS" id="PR01466">
    <property type="entry name" value="ARGDEIMINASE"/>
</dbReference>
<dbReference type="PANTHER" id="PTHR47271">
    <property type="entry name" value="ARGININE DEIMINASE"/>
    <property type="match status" value="1"/>
</dbReference>
<dbReference type="Pfam" id="PF02274">
    <property type="entry name" value="ADI"/>
    <property type="match status" value="1"/>
</dbReference>
<dbReference type="InterPro" id="IPR003876">
    <property type="entry name" value="Arg_deiminase"/>
</dbReference>
<keyword evidence="2 4" id="KW-0378">Hydrolase</keyword>
<gene>
    <name evidence="4" type="ORF">FYJ24_09875</name>
</gene>
<evidence type="ECO:0000313" key="5">
    <source>
        <dbReference type="Proteomes" id="UP000470875"/>
    </source>
</evidence>
<dbReference type="Proteomes" id="UP000470875">
    <property type="component" value="Unassembled WGS sequence"/>
</dbReference>
<evidence type="ECO:0000256" key="1">
    <source>
        <dbReference type="ARBA" id="ARBA00010206"/>
    </source>
</evidence>
<sequence>MNNSFHPTIESEIGRLQRVIVHRPGPEINRLTPRNHDELLFDDLLDLSIAQEEHDYFVDAMTQCGVEVLHFKYLLRQTLEIPEARNHILENTINRLRLGPMLAPAIDEWARGLTSDELASLCVEGITRAEWQEHSPTPSLVAQTLEPHDFLISPLPNHLFARDSSVWLYGGVAVNSMKWPARRRESLHYSSIYSWHPLFSEAQFSRWTNGTSGAERSVEGGDILVIGNGLIVVGMSERTTAQGVERLASRVFAAGQVDRVLAVMLPHRREYMHLDTVLTQVDHDAFVIYPEILDAPTVTLQRSDESMRICHQDRLLVPALQSEMGRSLRFIYPDANSGALAREQWNDGFNMLALEPGKVIAYSRTPLANAAMRDAGVEVIEIDGSELGRGRGAARCMTCPVLRNSL</sequence>
<dbReference type="SUPFAM" id="SSF55909">
    <property type="entry name" value="Pentein"/>
    <property type="match status" value="1"/>
</dbReference>
<name>A0A6N7VTG4_9ACTO</name>
<evidence type="ECO:0000313" key="4">
    <source>
        <dbReference type="EMBL" id="MSS85064.1"/>
    </source>
</evidence>
<dbReference type="RefSeq" id="WP_154545965.1">
    <property type="nucleotide sequence ID" value="NZ_VULO01000011.1"/>
</dbReference>
<dbReference type="AlphaFoldDB" id="A0A6N7VTG4"/>
<organism evidence="4 5">
    <name type="scientific">Scrofimicrobium canadense</name>
    <dbReference type="NCBI Taxonomy" id="2652290"/>
    <lineage>
        <taxon>Bacteria</taxon>
        <taxon>Bacillati</taxon>
        <taxon>Actinomycetota</taxon>
        <taxon>Actinomycetes</taxon>
        <taxon>Actinomycetales</taxon>
        <taxon>Actinomycetaceae</taxon>
        <taxon>Scrofimicrobium</taxon>
    </lineage>
</organism>
<dbReference type="NCBIfam" id="NF002381">
    <property type="entry name" value="PRK01388.1"/>
    <property type="match status" value="1"/>
</dbReference>
<dbReference type="Gene3D" id="3.75.10.10">
    <property type="entry name" value="L-arginine/glycine Amidinotransferase, Chain A"/>
    <property type="match status" value="1"/>
</dbReference>
<proteinExistence type="inferred from homology"/>
<feature type="active site" description="Amidino-cysteine intermediate" evidence="3">
    <location>
        <position position="396"/>
    </location>
</feature>
<dbReference type="GO" id="GO:0019546">
    <property type="term" value="P:L-arginine deiminase pathway"/>
    <property type="evidence" value="ECO:0007669"/>
    <property type="project" value="TreeGrafter"/>
</dbReference>
<evidence type="ECO:0000256" key="2">
    <source>
        <dbReference type="ARBA" id="ARBA00022801"/>
    </source>
</evidence>
<dbReference type="GO" id="GO:0016990">
    <property type="term" value="F:arginine deiminase activity"/>
    <property type="evidence" value="ECO:0007669"/>
    <property type="project" value="UniProtKB-EC"/>
</dbReference>
<dbReference type="PANTHER" id="PTHR47271:SF2">
    <property type="entry name" value="ARGININE DEIMINASE"/>
    <property type="match status" value="1"/>
</dbReference>